<accession>A0A9D1DQA3</accession>
<organism evidence="1 2">
    <name type="scientific">Candidatus Gallacutalibacter pullicola</name>
    <dbReference type="NCBI Taxonomy" id="2840830"/>
    <lineage>
        <taxon>Bacteria</taxon>
        <taxon>Bacillati</taxon>
        <taxon>Bacillota</taxon>
        <taxon>Clostridia</taxon>
        <taxon>Eubacteriales</taxon>
        <taxon>Candidatus Gallacutalibacter</taxon>
    </lineage>
</organism>
<dbReference type="AlphaFoldDB" id="A0A9D1DQA3"/>
<dbReference type="Proteomes" id="UP000886785">
    <property type="component" value="Unassembled WGS sequence"/>
</dbReference>
<sequence>MTVTVCLGSACHVRGSHQVLETLQRLIKENHVEDKVQLEGAFCMGNCEKGVCVRLDGTLFSFSPDTTEELFQKEILAKVK</sequence>
<comment type="caution">
    <text evidence="1">The sequence shown here is derived from an EMBL/GenBank/DDBJ whole genome shotgun (WGS) entry which is preliminary data.</text>
</comment>
<dbReference type="EMBL" id="DVHF01000061">
    <property type="protein sequence ID" value="HIR57074.1"/>
    <property type="molecule type" value="Genomic_DNA"/>
</dbReference>
<name>A0A9D1DQA3_9FIRM</name>
<dbReference type="InterPro" id="IPR036249">
    <property type="entry name" value="Thioredoxin-like_sf"/>
</dbReference>
<reference evidence="1" key="2">
    <citation type="journal article" date="2021" name="PeerJ">
        <title>Extensive microbial diversity within the chicken gut microbiome revealed by metagenomics and culture.</title>
        <authorList>
            <person name="Gilroy R."/>
            <person name="Ravi A."/>
            <person name="Getino M."/>
            <person name="Pursley I."/>
            <person name="Horton D.L."/>
            <person name="Alikhan N.F."/>
            <person name="Baker D."/>
            <person name="Gharbi K."/>
            <person name="Hall N."/>
            <person name="Watson M."/>
            <person name="Adriaenssens E.M."/>
            <person name="Foster-Nyarko E."/>
            <person name="Jarju S."/>
            <person name="Secka A."/>
            <person name="Antonio M."/>
            <person name="Oren A."/>
            <person name="Chaudhuri R.R."/>
            <person name="La Ragione R."/>
            <person name="Hildebrand F."/>
            <person name="Pallen M.J."/>
        </authorList>
    </citation>
    <scope>NUCLEOTIDE SEQUENCE</scope>
    <source>
        <strain evidence="1">ChiSjej1B19-7085</strain>
    </source>
</reference>
<dbReference type="Pfam" id="PF01257">
    <property type="entry name" value="2Fe-2S_thioredx"/>
    <property type="match status" value="1"/>
</dbReference>
<gene>
    <name evidence="1" type="ORF">IAA54_05345</name>
</gene>
<evidence type="ECO:0000313" key="2">
    <source>
        <dbReference type="Proteomes" id="UP000886785"/>
    </source>
</evidence>
<reference evidence="1" key="1">
    <citation type="submission" date="2020-10" db="EMBL/GenBank/DDBJ databases">
        <authorList>
            <person name="Gilroy R."/>
        </authorList>
    </citation>
    <scope>NUCLEOTIDE SEQUENCE</scope>
    <source>
        <strain evidence="1">ChiSjej1B19-7085</strain>
    </source>
</reference>
<evidence type="ECO:0000313" key="1">
    <source>
        <dbReference type="EMBL" id="HIR57074.1"/>
    </source>
</evidence>
<dbReference type="CDD" id="cd02980">
    <property type="entry name" value="TRX_Fd_family"/>
    <property type="match status" value="1"/>
</dbReference>
<dbReference type="Gene3D" id="3.40.30.10">
    <property type="entry name" value="Glutaredoxin"/>
    <property type="match status" value="1"/>
</dbReference>
<protein>
    <submittedName>
        <fullName evidence="1">NAD(P)H-dependent oxidoreductase subunit E</fullName>
    </submittedName>
</protein>
<proteinExistence type="predicted"/>
<dbReference type="SUPFAM" id="SSF52833">
    <property type="entry name" value="Thioredoxin-like"/>
    <property type="match status" value="1"/>
</dbReference>